<organism evidence="1 2">
    <name type="scientific">Kineosphaera limosa NBRC 100340</name>
    <dbReference type="NCBI Taxonomy" id="1184609"/>
    <lineage>
        <taxon>Bacteria</taxon>
        <taxon>Bacillati</taxon>
        <taxon>Actinomycetota</taxon>
        <taxon>Actinomycetes</taxon>
        <taxon>Micrococcales</taxon>
        <taxon>Dermatophilaceae</taxon>
        <taxon>Kineosphaera</taxon>
    </lineage>
</organism>
<proteinExistence type="predicted"/>
<protein>
    <recommendedName>
        <fullName evidence="3">TIGR03089 family protein</fullName>
    </recommendedName>
</protein>
<reference evidence="1 2" key="1">
    <citation type="submission" date="2012-08" db="EMBL/GenBank/DDBJ databases">
        <title>Whole genome shotgun sequence of Kineosphaera limosa NBRC 100340.</title>
        <authorList>
            <person name="Yoshida I."/>
            <person name="Isaki S."/>
            <person name="Hosoyama A."/>
            <person name="Tsuchikane K."/>
            <person name="Katsumata H."/>
            <person name="Ando Y."/>
            <person name="Ohji S."/>
            <person name="Hamada M."/>
            <person name="Tamura T."/>
            <person name="Yamazoe A."/>
            <person name="Yamazaki S."/>
            <person name="Fujita N."/>
        </authorList>
    </citation>
    <scope>NUCLEOTIDE SEQUENCE [LARGE SCALE GENOMIC DNA]</scope>
    <source>
        <strain evidence="1 2">NBRC 100340</strain>
    </source>
</reference>
<accession>K6WDQ9</accession>
<evidence type="ECO:0000313" key="1">
    <source>
        <dbReference type="EMBL" id="GAB97420.1"/>
    </source>
</evidence>
<dbReference type="AlphaFoldDB" id="K6WDQ9"/>
<gene>
    <name evidence="1" type="ORF">KILIM_067_00210</name>
</gene>
<evidence type="ECO:0000313" key="2">
    <source>
        <dbReference type="Proteomes" id="UP000008366"/>
    </source>
</evidence>
<dbReference type="STRING" id="1184609.KILIM_067_00210"/>
<evidence type="ECO:0008006" key="3">
    <source>
        <dbReference type="Google" id="ProtNLM"/>
    </source>
</evidence>
<dbReference type="RefSeq" id="WP_006593952.1">
    <property type="nucleotide sequence ID" value="NZ_BAHD01000067.1"/>
</dbReference>
<dbReference type="eggNOG" id="COG0365">
    <property type="taxonomic scope" value="Bacteria"/>
</dbReference>
<dbReference type="Proteomes" id="UP000008366">
    <property type="component" value="Unassembled WGS sequence"/>
</dbReference>
<comment type="caution">
    <text evidence="1">The sequence shown here is derived from an EMBL/GenBank/DDBJ whole genome shotgun (WGS) entry which is preliminary data.</text>
</comment>
<dbReference type="NCBIfam" id="TIGR03089">
    <property type="entry name" value="TIGR03089 family protein"/>
    <property type="match status" value="1"/>
</dbReference>
<name>K6WDQ9_9MICO</name>
<dbReference type="EMBL" id="BAHD01000067">
    <property type="protein sequence ID" value="GAB97420.1"/>
    <property type="molecule type" value="Genomic_DNA"/>
</dbReference>
<dbReference type="OrthoDB" id="3396763at2"/>
<sequence length="249" mass="25616">MTSATTLPELLETLASGPAATAPRLTHYDGAERIELSGKVLSNWVAKAANLLIEEADAAPGTKVRLDLPAGHWRAAYWALATWAVGATLCLRGSGQEADVVVTDSPQSLGRDARPLVVGVTLQALSRSFPGALDSAALDEAAILATYGDHLDVDEEPDPADPAVMAGGQVTTFEDLVGATTARPERVLLLAPHDQALALQAALTAWSGGGSVVVVRAQPGAQGSSAVVDGAVTERLVATEQITRIVAAD</sequence>
<dbReference type="InterPro" id="IPR017523">
    <property type="entry name" value="Rv3268"/>
</dbReference>
<keyword evidence="2" id="KW-1185">Reference proteome</keyword>